<evidence type="ECO:0000313" key="3">
    <source>
        <dbReference type="Proteomes" id="UP000749040"/>
    </source>
</evidence>
<dbReference type="EMBL" id="JADKYB010000012">
    <property type="protein sequence ID" value="MBM9507293.1"/>
    <property type="molecule type" value="Genomic_DNA"/>
</dbReference>
<sequence>MNLTRLLLRRYRVLIGAWTVLVIALSGATVSGYQTTYRTAEQRRTAVELARHNPASTFLYGRLTGPGTPASMFTWEIGAIVTVLAAVAAVLVAIAVTRAEEDDGMLELLRSCGLGGAAPLRGALAVLVLTAALWTLGCTAAVGVWTGHTDGVTWSGAVAFGAVVGLTFLVVAVLAVALAQVAPSAAGARVLGFTTVGVAFAIRAVADTRGAGRLNWLTPLGLRATVRPFAENRWWVLAVYGAVALALAGLAVALSGRREYGAGLVRRRDRRDTRLIIRSGFGLAERLARRSVIVWTVAVACVGTMFAAMGSAVVQQSRDGDLGGFLASQLGTGDPTAAYFATSGTVIGLTVSTFAVLCVLRNTQEETAGLTAQVLAAGTRRWAPLAWQVVVTALGSAVVLVATGALTALVAPTAIDGPHVAVRAFGYAVGQWPAATALAGWTALLAGLRPRLTWLAWIPLIGSGVLALLGPLLGVPARVRDLGVFQHVPDAAAAHPDLWPLLVLLALAAAAAVLGVAATTRRDLTTG</sequence>
<gene>
    <name evidence="2" type="ORF">ITX44_22700</name>
</gene>
<keyword evidence="1" id="KW-0812">Transmembrane</keyword>
<accession>A0ABS2TZA9</accession>
<feature type="transmembrane region" description="Helical" evidence="1">
    <location>
        <begin position="498"/>
        <end position="518"/>
    </location>
</feature>
<protein>
    <recommendedName>
        <fullName evidence="4">ABC transporter permease</fullName>
    </recommendedName>
</protein>
<comment type="caution">
    <text evidence="2">The sequence shown here is derived from an EMBL/GenBank/DDBJ whole genome shotgun (WGS) entry which is preliminary data.</text>
</comment>
<evidence type="ECO:0000313" key="2">
    <source>
        <dbReference type="EMBL" id="MBM9507293.1"/>
    </source>
</evidence>
<feature type="transmembrane region" description="Helical" evidence="1">
    <location>
        <begin position="292"/>
        <end position="317"/>
    </location>
</feature>
<dbReference type="RefSeq" id="WP_205359156.1">
    <property type="nucleotide sequence ID" value="NZ_JADKYB010000012.1"/>
</dbReference>
<name>A0ABS2TZA9_9ACTN</name>
<feature type="transmembrane region" description="Helical" evidence="1">
    <location>
        <begin position="118"/>
        <end position="145"/>
    </location>
</feature>
<keyword evidence="1" id="KW-0472">Membrane</keyword>
<feature type="transmembrane region" description="Helical" evidence="1">
    <location>
        <begin position="77"/>
        <end position="97"/>
    </location>
</feature>
<evidence type="ECO:0000256" key="1">
    <source>
        <dbReference type="SAM" id="Phobius"/>
    </source>
</evidence>
<reference evidence="2 3" key="1">
    <citation type="submission" date="2021-01" db="EMBL/GenBank/DDBJ databases">
        <title>Streptomyces acididurans sp. nov., isolated from a peat swamp forest soil.</title>
        <authorList>
            <person name="Chantavorakit T."/>
            <person name="Duangmal K."/>
        </authorList>
    </citation>
    <scope>NUCLEOTIDE SEQUENCE [LARGE SCALE GENOMIC DNA]</scope>
    <source>
        <strain evidence="2 3">KK5PA1</strain>
    </source>
</reference>
<dbReference type="Proteomes" id="UP000749040">
    <property type="component" value="Unassembled WGS sequence"/>
</dbReference>
<keyword evidence="3" id="KW-1185">Reference proteome</keyword>
<feature type="transmembrane region" description="Helical" evidence="1">
    <location>
        <begin position="234"/>
        <end position="254"/>
    </location>
</feature>
<feature type="transmembrane region" description="Helical" evidence="1">
    <location>
        <begin position="455"/>
        <end position="478"/>
    </location>
</feature>
<feature type="transmembrane region" description="Helical" evidence="1">
    <location>
        <begin position="186"/>
        <end position="206"/>
    </location>
</feature>
<feature type="transmembrane region" description="Helical" evidence="1">
    <location>
        <begin position="337"/>
        <end position="360"/>
    </location>
</feature>
<feature type="transmembrane region" description="Helical" evidence="1">
    <location>
        <begin position="430"/>
        <end position="448"/>
    </location>
</feature>
<feature type="transmembrane region" description="Helical" evidence="1">
    <location>
        <begin position="157"/>
        <end position="179"/>
    </location>
</feature>
<organism evidence="2 3">
    <name type="scientific">Actinacidiphila acididurans</name>
    <dbReference type="NCBI Taxonomy" id="2784346"/>
    <lineage>
        <taxon>Bacteria</taxon>
        <taxon>Bacillati</taxon>
        <taxon>Actinomycetota</taxon>
        <taxon>Actinomycetes</taxon>
        <taxon>Kitasatosporales</taxon>
        <taxon>Streptomycetaceae</taxon>
        <taxon>Actinacidiphila</taxon>
    </lineage>
</organism>
<proteinExistence type="predicted"/>
<evidence type="ECO:0008006" key="4">
    <source>
        <dbReference type="Google" id="ProtNLM"/>
    </source>
</evidence>
<keyword evidence="1" id="KW-1133">Transmembrane helix</keyword>
<feature type="transmembrane region" description="Helical" evidence="1">
    <location>
        <begin position="385"/>
        <end position="410"/>
    </location>
</feature>